<reference evidence="1 2" key="1">
    <citation type="journal article" date="2019" name="Int. J. Syst. Evol. Microbiol.">
        <title>The Global Catalogue of Microorganisms (GCM) 10K type strain sequencing project: providing services to taxonomists for standard genome sequencing and annotation.</title>
        <authorList>
            <consortium name="The Broad Institute Genomics Platform"/>
            <consortium name="The Broad Institute Genome Sequencing Center for Infectious Disease"/>
            <person name="Wu L."/>
            <person name="Ma J."/>
        </authorList>
    </citation>
    <scope>NUCLEOTIDE SEQUENCE [LARGE SCALE GENOMIC DNA]</scope>
    <source>
        <strain evidence="1 2">JCM 16009</strain>
    </source>
</reference>
<evidence type="ECO:0000313" key="1">
    <source>
        <dbReference type="EMBL" id="GAA1828438.1"/>
    </source>
</evidence>
<gene>
    <name evidence="1" type="ORF">GCM10009836_02730</name>
</gene>
<dbReference type="InterPro" id="IPR023375">
    <property type="entry name" value="ADC_dom_sf"/>
</dbReference>
<dbReference type="InterPro" id="IPR010451">
    <property type="entry name" value="Acetoacetate_decarboxylase"/>
</dbReference>
<comment type="caution">
    <text evidence="1">The sequence shown here is derived from an EMBL/GenBank/DDBJ whole genome shotgun (WGS) entry which is preliminary data.</text>
</comment>
<dbReference type="SUPFAM" id="SSF160104">
    <property type="entry name" value="Acetoacetate decarboxylase-like"/>
    <property type="match status" value="1"/>
</dbReference>
<proteinExistence type="predicted"/>
<accession>A0ABN2MIX6</accession>
<name>A0ABN2MIX6_9PSEU</name>
<organism evidence="1 2">
    <name type="scientific">Pseudonocardia ailaonensis</name>
    <dbReference type="NCBI Taxonomy" id="367279"/>
    <lineage>
        <taxon>Bacteria</taxon>
        <taxon>Bacillati</taxon>
        <taxon>Actinomycetota</taxon>
        <taxon>Actinomycetes</taxon>
        <taxon>Pseudonocardiales</taxon>
        <taxon>Pseudonocardiaceae</taxon>
        <taxon>Pseudonocardia</taxon>
    </lineage>
</organism>
<sequence length="277" mass="29823">MSYRLHTGVRYDMPVAFGPSPARDDELGYTVHGAALGFVTEREALEPLVPPGLEVPDRPVVTVNYQQCRNMTWMGGRGYNLVSVYASAIYRRAGHAVAAPLGLVIWESDCAPIIVGREFLGTPKIHGQIPDADVSRESFGFSVAEYGSPLLSGSCSAMTPAAERTFDRIAAAGRDMVRLHWKYIPGVGDEPDADYPVAMHARTEYQRIWTGTGSLTVGSPDEVAAPYSSRAARALGRLPVVETRPAVALHATVDLLRSRTARLDRDDAALAALAGTA</sequence>
<dbReference type="Proteomes" id="UP001500449">
    <property type="component" value="Unassembled WGS sequence"/>
</dbReference>
<dbReference type="Gene3D" id="2.40.400.10">
    <property type="entry name" value="Acetoacetate decarboxylase-like"/>
    <property type="match status" value="1"/>
</dbReference>
<protein>
    <submittedName>
        <fullName evidence="1">Acetoacetate decarboxylase family protein</fullName>
    </submittedName>
</protein>
<dbReference type="EMBL" id="BAAAQK010000001">
    <property type="protein sequence ID" value="GAA1828438.1"/>
    <property type="molecule type" value="Genomic_DNA"/>
</dbReference>
<dbReference type="Pfam" id="PF06314">
    <property type="entry name" value="ADC"/>
    <property type="match status" value="1"/>
</dbReference>
<dbReference type="RefSeq" id="WP_344411646.1">
    <property type="nucleotide sequence ID" value="NZ_BAAAQK010000001.1"/>
</dbReference>
<evidence type="ECO:0000313" key="2">
    <source>
        <dbReference type="Proteomes" id="UP001500449"/>
    </source>
</evidence>
<keyword evidence="2" id="KW-1185">Reference proteome</keyword>